<dbReference type="PANTHER" id="PTHR10672">
    <property type="entry name" value="ADDUCIN"/>
    <property type="match status" value="1"/>
</dbReference>
<dbReference type="Pfam" id="PF00596">
    <property type="entry name" value="Aldolase_II"/>
    <property type="match status" value="1"/>
</dbReference>
<dbReference type="InterPro" id="IPR051017">
    <property type="entry name" value="Aldolase-II_Adducin_sf"/>
</dbReference>
<dbReference type="Proteomes" id="UP000053317">
    <property type="component" value="Unassembled WGS sequence"/>
</dbReference>
<dbReference type="Gene3D" id="3.40.225.10">
    <property type="entry name" value="Class II aldolase/adducin N-terminal domain"/>
    <property type="match status" value="1"/>
</dbReference>
<protein>
    <submittedName>
        <fullName evidence="2">Putative class ii aldolase adducin domain-containing protein</fullName>
    </submittedName>
</protein>
<sequence>MDFNPSQELLSKLITASHILHHHGVCDAYGHISVRNPYRESADTFFMPQNLPPALVTSEEDIVEYNVSDAEPLNRDAPKGYIERNIHAGIYRQYSGVQSVVHAHAESVVAFTIFPEGTLQPVYHMAGFLGTKTPTFDIASVYSEADQQDMLIRTPPLGDAFSCFFSAPPSSKKNPKPDYSVVLMRGHGFTIAAASIEHAVVQANFTKANAEIQSKALAASGGQPLKYLSAHEAHDAWEKANIDTVERPWSLWKAEVEQEGSLYSNSLKNG</sequence>
<dbReference type="EMBL" id="LCWF01000170">
    <property type="protein sequence ID" value="KKY15940.1"/>
    <property type="molecule type" value="Genomic_DNA"/>
</dbReference>
<name>A0A0G2GG23_PHACM</name>
<proteinExistence type="predicted"/>
<dbReference type="OrthoDB" id="2932980at2759"/>
<organism evidence="2 3">
    <name type="scientific">Phaeomoniella chlamydospora</name>
    <name type="common">Phaeoacremonium chlamydosporum</name>
    <dbReference type="NCBI Taxonomy" id="158046"/>
    <lineage>
        <taxon>Eukaryota</taxon>
        <taxon>Fungi</taxon>
        <taxon>Dikarya</taxon>
        <taxon>Ascomycota</taxon>
        <taxon>Pezizomycotina</taxon>
        <taxon>Eurotiomycetes</taxon>
        <taxon>Chaetothyriomycetidae</taxon>
        <taxon>Phaeomoniellales</taxon>
        <taxon>Phaeomoniellaceae</taxon>
        <taxon>Phaeomoniella</taxon>
    </lineage>
</organism>
<evidence type="ECO:0000313" key="2">
    <source>
        <dbReference type="EMBL" id="KKY15940.1"/>
    </source>
</evidence>
<dbReference type="SMART" id="SM01007">
    <property type="entry name" value="Aldolase_II"/>
    <property type="match status" value="1"/>
</dbReference>
<evidence type="ECO:0000313" key="3">
    <source>
        <dbReference type="Proteomes" id="UP000053317"/>
    </source>
</evidence>
<dbReference type="SUPFAM" id="SSF53639">
    <property type="entry name" value="AraD/HMP-PK domain-like"/>
    <property type="match status" value="1"/>
</dbReference>
<feature type="domain" description="Class II aldolase/adducin N-terminal" evidence="1">
    <location>
        <begin position="11"/>
        <end position="214"/>
    </location>
</feature>
<comment type="caution">
    <text evidence="2">The sequence shown here is derived from an EMBL/GenBank/DDBJ whole genome shotgun (WGS) entry which is preliminary data.</text>
</comment>
<accession>A0A0G2GG23</accession>
<evidence type="ECO:0000259" key="1">
    <source>
        <dbReference type="SMART" id="SM01007"/>
    </source>
</evidence>
<keyword evidence="3" id="KW-1185">Reference proteome</keyword>
<dbReference type="GO" id="GO:0051015">
    <property type="term" value="F:actin filament binding"/>
    <property type="evidence" value="ECO:0007669"/>
    <property type="project" value="TreeGrafter"/>
</dbReference>
<dbReference type="AlphaFoldDB" id="A0A0G2GG23"/>
<dbReference type="InterPro" id="IPR001303">
    <property type="entry name" value="Aldolase_II/adducin_N"/>
</dbReference>
<reference evidence="2 3" key="2">
    <citation type="submission" date="2015-05" db="EMBL/GenBank/DDBJ databases">
        <authorList>
            <person name="Morales-Cruz A."/>
            <person name="Amrine K.C."/>
            <person name="Cantu D."/>
        </authorList>
    </citation>
    <scope>NUCLEOTIDE SEQUENCE [LARGE SCALE GENOMIC DNA]</scope>
    <source>
        <strain evidence="2">UCRPC4</strain>
    </source>
</reference>
<dbReference type="PANTHER" id="PTHR10672:SF41">
    <property type="entry name" value="CLASS II ALDOLASE_ADDUCIN DOMAIN PROTEIN (AFU_ORTHOLOGUE AFUA_3G01330)"/>
    <property type="match status" value="1"/>
</dbReference>
<gene>
    <name evidence="2" type="ORF">UCRPC4_g06048</name>
</gene>
<dbReference type="InterPro" id="IPR036409">
    <property type="entry name" value="Aldolase_II/adducin_N_sf"/>
</dbReference>
<reference evidence="2 3" key="1">
    <citation type="submission" date="2015-05" db="EMBL/GenBank/DDBJ databases">
        <title>Distinctive expansion of gene families associated with plant cell wall degradation and secondary metabolism in the genomes of grapevine trunk pathogens.</title>
        <authorList>
            <person name="Lawrence D.P."/>
            <person name="Travadon R."/>
            <person name="Rolshausen P.E."/>
            <person name="Baumgartner K."/>
        </authorList>
    </citation>
    <scope>NUCLEOTIDE SEQUENCE [LARGE SCALE GENOMIC DNA]</scope>
    <source>
        <strain evidence="2">UCRPC4</strain>
    </source>
</reference>
<dbReference type="GO" id="GO:0005856">
    <property type="term" value="C:cytoskeleton"/>
    <property type="evidence" value="ECO:0007669"/>
    <property type="project" value="TreeGrafter"/>
</dbReference>